<dbReference type="PANTHER" id="PTHR10681:SF128">
    <property type="entry name" value="THIOREDOXIN-DEPENDENT PEROXIDE REDUCTASE, MITOCHONDRIAL"/>
    <property type="match status" value="1"/>
</dbReference>
<dbReference type="GO" id="GO:0042744">
    <property type="term" value="P:hydrogen peroxide catabolic process"/>
    <property type="evidence" value="ECO:0007669"/>
    <property type="project" value="TreeGrafter"/>
</dbReference>
<keyword evidence="13" id="KW-0813">Transport</keyword>
<evidence type="ECO:0000256" key="6">
    <source>
        <dbReference type="ARBA" id="ARBA00022884"/>
    </source>
</evidence>
<proteinExistence type="inferred from homology"/>
<dbReference type="STRING" id="29170.A0A368H4C8"/>
<dbReference type="GO" id="GO:0000228">
    <property type="term" value="C:nuclear chromosome"/>
    <property type="evidence" value="ECO:0007669"/>
    <property type="project" value="InterPro"/>
</dbReference>
<evidence type="ECO:0000256" key="3">
    <source>
        <dbReference type="ARBA" id="ARBA00022490"/>
    </source>
</evidence>
<evidence type="ECO:0000256" key="7">
    <source>
        <dbReference type="ARBA" id="ARBA00023002"/>
    </source>
</evidence>
<dbReference type="CDD" id="cd03015">
    <property type="entry name" value="PRX_Typ2cys"/>
    <property type="match status" value="1"/>
</dbReference>
<dbReference type="InterPro" id="IPR012677">
    <property type="entry name" value="Nucleotide-bd_a/b_plait_sf"/>
</dbReference>
<evidence type="ECO:0000256" key="13">
    <source>
        <dbReference type="RuleBase" id="RU361239"/>
    </source>
</evidence>
<keyword evidence="4" id="KW-0575">Peroxidase</keyword>
<evidence type="ECO:0000256" key="8">
    <source>
        <dbReference type="ARBA" id="ARBA00023157"/>
    </source>
</evidence>
<dbReference type="SUPFAM" id="SSF54928">
    <property type="entry name" value="RNA-binding domain, RBD"/>
    <property type="match status" value="1"/>
</dbReference>
<dbReference type="GO" id="GO:0008379">
    <property type="term" value="F:thioredoxin peroxidase activity"/>
    <property type="evidence" value="ECO:0007669"/>
    <property type="project" value="TreeGrafter"/>
</dbReference>
<keyword evidence="6 12" id="KW-0694">RNA-binding</keyword>
<dbReference type="PRINTS" id="PR01738">
    <property type="entry name" value="RNABINDINGM8"/>
</dbReference>
<keyword evidence="3 13" id="KW-0963">Cytoplasm</keyword>
<comment type="catalytic activity">
    <reaction evidence="11">
        <text>a hydroperoxide + [thioredoxin]-dithiol = an alcohol + [thioredoxin]-disulfide + H2O</text>
        <dbReference type="Rhea" id="RHEA:62620"/>
        <dbReference type="Rhea" id="RHEA-COMP:10698"/>
        <dbReference type="Rhea" id="RHEA-COMP:10700"/>
        <dbReference type="ChEBI" id="CHEBI:15377"/>
        <dbReference type="ChEBI" id="CHEBI:29950"/>
        <dbReference type="ChEBI" id="CHEBI:30879"/>
        <dbReference type="ChEBI" id="CHEBI:35924"/>
        <dbReference type="ChEBI" id="CHEBI:50058"/>
        <dbReference type="EC" id="1.11.1.24"/>
    </reaction>
</comment>
<keyword evidence="13" id="KW-0507">mRNA processing</keyword>
<feature type="region of interest" description="Disordered" evidence="14">
    <location>
        <begin position="266"/>
        <end position="286"/>
    </location>
</feature>
<feature type="domain" description="RRM" evidence="15">
    <location>
        <begin position="314"/>
        <end position="387"/>
    </location>
</feature>
<dbReference type="InterPro" id="IPR006939">
    <property type="entry name" value="SNF5"/>
</dbReference>
<comment type="subcellular location">
    <subcellularLocation>
        <location evidence="13">Nucleus</location>
    </subcellularLocation>
    <subcellularLocation>
        <location evidence="13">Nucleus speckle</location>
    </subcellularLocation>
    <subcellularLocation>
        <location evidence="13">Cytoplasm</location>
    </subcellularLocation>
</comment>
<dbReference type="InterPro" id="IPR000504">
    <property type="entry name" value="RRM_dom"/>
</dbReference>
<dbReference type="InterPro" id="IPR035979">
    <property type="entry name" value="RBD_domain_sf"/>
</dbReference>
<evidence type="ECO:0000256" key="4">
    <source>
        <dbReference type="ARBA" id="ARBA00022559"/>
    </source>
</evidence>
<evidence type="ECO:0000256" key="9">
    <source>
        <dbReference type="ARBA" id="ARBA00023242"/>
    </source>
</evidence>
<evidence type="ECO:0000259" key="15">
    <source>
        <dbReference type="PROSITE" id="PS50102"/>
    </source>
</evidence>
<dbReference type="GO" id="GO:0005739">
    <property type="term" value="C:mitochondrion"/>
    <property type="evidence" value="ECO:0007669"/>
    <property type="project" value="TreeGrafter"/>
</dbReference>
<dbReference type="PROSITE" id="PS50102">
    <property type="entry name" value="RRM"/>
    <property type="match status" value="1"/>
</dbReference>
<dbReference type="Pfam" id="PF00076">
    <property type="entry name" value="RRM_1"/>
    <property type="match status" value="1"/>
</dbReference>
<organism evidence="17 18">
    <name type="scientific">Ancylostoma caninum</name>
    <name type="common">Dog hookworm</name>
    <dbReference type="NCBI Taxonomy" id="29170"/>
    <lineage>
        <taxon>Eukaryota</taxon>
        <taxon>Metazoa</taxon>
        <taxon>Ecdysozoa</taxon>
        <taxon>Nematoda</taxon>
        <taxon>Chromadorea</taxon>
        <taxon>Rhabditida</taxon>
        <taxon>Rhabditina</taxon>
        <taxon>Rhabditomorpha</taxon>
        <taxon>Strongyloidea</taxon>
        <taxon>Ancylostomatidae</taxon>
        <taxon>Ancylostomatinae</taxon>
        <taxon>Ancylostoma</taxon>
    </lineage>
</organism>
<dbReference type="GO" id="GO:0045454">
    <property type="term" value="P:cell redox homeostasis"/>
    <property type="evidence" value="ECO:0007669"/>
    <property type="project" value="TreeGrafter"/>
</dbReference>
<evidence type="ECO:0000256" key="2">
    <source>
        <dbReference type="ARBA" id="ARBA00009796"/>
    </source>
</evidence>
<dbReference type="Gene3D" id="3.40.30.10">
    <property type="entry name" value="Glutaredoxin"/>
    <property type="match status" value="1"/>
</dbReference>
<keyword evidence="9 13" id="KW-0539">Nucleus</keyword>
<dbReference type="InterPro" id="IPR050217">
    <property type="entry name" value="Peroxiredoxin"/>
</dbReference>
<comment type="caution">
    <text evidence="17">The sequence shown here is derived from an EMBL/GenBank/DDBJ whole genome shotgun (WGS) entry which is preliminary data.</text>
</comment>
<comment type="function">
    <text evidence="13">Core component of the splicing-dependent multiprotein exon junction complex (EJC) deposited at splice junctions on mRNAs.</text>
</comment>
<keyword evidence="7" id="KW-0560">Oxidoreductase</keyword>
<dbReference type="Pfam" id="PF04855">
    <property type="entry name" value="SNF5"/>
    <property type="match status" value="1"/>
</dbReference>
<dbReference type="GO" id="GO:0003729">
    <property type="term" value="F:mRNA binding"/>
    <property type="evidence" value="ECO:0007669"/>
    <property type="project" value="InterPro"/>
</dbReference>
<dbReference type="PANTHER" id="PTHR10681">
    <property type="entry name" value="THIOREDOXIN PEROXIDASE"/>
    <property type="match status" value="1"/>
</dbReference>
<dbReference type="InterPro" id="IPR019479">
    <property type="entry name" value="Peroxiredoxin_C"/>
</dbReference>
<accession>A0A368H4C8</accession>
<reference evidence="17 18" key="1">
    <citation type="submission" date="2014-10" db="EMBL/GenBank/DDBJ databases">
        <title>Draft genome of the hookworm Ancylostoma caninum.</title>
        <authorList>
            <person name="Mitreva M."/>
        </authorList>
    </citation>
    <scope>NUCLEOTIDE SEQUENCE [LARGE SCALE GENOMIC DNA]</scope>
    <source>
        <strain evidence="17 18">Baltimore</strain>
    </source>
</reference>
<evidence type="ECO:0000256" key="5">
    <source>
        <dbReference type="ARBA" id="ARBA00022862"/>
    </source>
</evidence>
<evidence type="ECO:0000256" key="10">
    <source>
        <dbReference type="ARBA" id="ARBA00023284"/>
    </source>
</evidence>
<keyword evidence="13" id="KW-0508">mRNA splicing</keyword>
<dbReference type="AlphaFoldDB" id="A0A368H4C8"/>
<evidence type="ECO:0000259" key="16">
    <source>
        <dbReference type="PROSITE" id="PS51352"/>
    </source>
</evidence>
<name>A0A368H4C8_ANCCA</name>
<dbReference type="SUPFAM" id="SSF52833">
    <property type="entry name" value="Thioredoxin-like"/>
    <property type="match status" value="1"/>
</dbReference>
<comment type="subunit">
    <text evidence="13">Heterodimer with MAGOH. Part of the mRNA splicing-dependent exon junction complex (EJC) complex; the core complex contains CASC3, EIF4A3, MAGOH and RBM8A.</text>
</comment>
<dbReference type="Proteomes" id="UP000252519">
    <property type="component" value="Unassembled WGS sequence"/>
</dbReference>
<evidence type="ECO:0000256" key="1">
    <source>
        <dbReference type="ARBA" id="ARBA00007987"/>
    </source>
</evidence>
<protein>
    <recommendedName>
        <fullName evidence="13">RNA-binding protein 8A</fullName>
    </recommendedName>
</protein>
<dbReference type="GO" id="GO:0006338">
    <property type="term" value="P:chromatin remodeling"/>
    <property type="evidence" value="ECO:0007669"/>
    <property type="project" value="InterPro"/>
</dbReference>
<dbReference type="InterPro" id="IPR013766">
    <property type="entry name" value="Thioredoxin_domain"/>
</dbReference>
<dbReference type="GO" id="GO:0033554">
    <property type="term" value="P:cellular response to stress"/>
    <property type="evidence" value="ECO:0007669"/>
    <property type="project" value="TreeGrafter"/>
</dbReference>
<dbReference type="FunFam" id="3.40.30.10:FF:000003">
    <property type="entry name" value="Peroxiredoxin 1"/>
    <property type="match status" value="1"/>
</dbReference>
<evidence type="ECO:0000313" key="17">
    <source>
        <dbReference type="EMBL" id="RCN50097.1"/>
    </source>
</evidence>
<evidence type="ECO:0000313" key="18">
    <source>
        <dbReference type="Proteomes" id="UP000252519"/>
    </source>
</evidence>
<dbReference type="InterPro" id="IPR036249">
    <property type="entry name" value="Thioredoxin-like_sf"/>
</dbReference>
<evidence type="ECO:0000256" key="11">
    <source>
        <dbReference type="ARBA" id="ARBA00049091"/>
    </source>
</evidence>
<keyword evidence="5" id="KW-0049">Antioxidant</keyword>
<feature type="domain" description="Thioredoxin" evidence="16">
    <location>
        <begin position="441"/>
        <end position="599"/>
    </location>
</feature>
<dbReference type="InterPro" id="IPR008111">
    <property type="entry name" value="RNA-bd_8"/>
</dbReference>
<gene>
    <name evidence="17" type="ORF">ANCCAN_03702</name>
</gene>
<dbReference type="GO" id="GO:0051028">
    <property type="term" value="P:mRNA transport"/>
    <property type="evidence" value="ECO:0007669"/>
    <property type="project" value="UniProtKB-KW"/>
</dbReference>
<evidence type="ECO:0000256" key="12">
    <source>
        <dbReference type="PROSITE-ProRule" id="PRU00176"/>
    </source>
</evidence>
<dbReference type="Gene3D" id="3.30.70.330">
    <property type="match status" value="1"/>
</dbReference>
<dbReference type="OrthoDB" id="15688at2759"/>
<keyword evidence="10" id="KW-0676">Redox-active center</keyword>
<keyword evidence="18" id="KW-1185">Reference proteome</keyword>
<dbReference type="InterPro" id="IPR000866">
    <property type="entry name" value="AhpC/TSA"/>
</dbReference>
<dbReference type="GO" id="GO:0006397">
    <property type="term" value="P:mRNA processing"/>
    <property type="evidence" value="ECO:0007669"/>
    <property type="project" value="UniProtKB-KW"/>
</dbReference>
<dbReference type="SMART" id="SM00360">
    <property type="entry name" value="RRM"/>
    <property type="match status" value="1"/>
</dbReference>
<dbReference type="GO" id="GO:0008380">
    <property type="term" value="P:RNA splicing"/>
    <property type="evidence" value="ECO:0007669"/>
    <property type="project" value="UniProtKB-KW"/>
</dbReference>
<dbReference type="GO" id="GO:0016607">
    <property type="term" value="C:nuclear speck"/>
    <property type="evidence" value="ECO:0007669"/>
    <property type="project" value="UniProtKB-SubCell"/>
</dbReference>
<keyword evidence="13" id="KW-0509">mRNA transport</keyword>
<dbReference type="GO" id="GO:0005829">
    <property type="term" value="C:cytosol"/>
    <property type="evidence" value="ECO:0007669"/>
    <property type="project" value="TreeGrafter"/>
</dbReference>
<comment type="similarity">
    <text evidence="2">Belongs to the peroxiredoxin family. AhpC/Prx1 subfamily.</text>
</comment>
<dbReference type="GO" id="GO:0006979">
    <property type="term" value="P:response to oxidative stress"/>
    <property type="evidence" value="ECO:0007669"/>
    <property type="project" value="TreeGrafter"/>
</dbReference>
<dbReference type="InterPro" id="IPR033744">
    <property type="entry name" value="RRM_RBM8"/>
</dbReference>
<dbReference type="PROSITE" id="PS51352">
    <property type="entry name" value="THIOREDOXIN_2"/>
    <property type="match status" value="1"/>
</dbReference>
<dbReference type="Pfam" id="PF00578">
    <property type="entry name" value="AhpC-TSA"/>
    <property type="match status" value="1"/>
</dbReference>
<evidence type="ECO:0000256" key="14">
    <source>
        <dbReference type="SAM" id="MobiDB-lite"/>
    </source>
</evidence>
<sequence length="634" mass="70585">MSKVYPVIKVSSGSHHLESVPCSCPLAHARGRVKPRELAYSAEDLEQAKRVAENGEQPEELVPIRLDMELDGVKLRDTFCYNKNEKLITPDLIAEMMCEDLDLPTSTFQPAIASAIYQQLEAAAEAPPLDPNVTDQRAIMKLNINVGNQSLVDQFEWDMSDPNNSPEDFARSLCAELGLGGEFTSAIAYSIRGQLQWNQRTYAFSESPQPTVECTFRNPSEAETWGPFLETLTDAEIEKKMRDQDRNTRRMRRLNTMSEALDVEMENDETNVASAKSSKGRGVGQPRQRAERIVYDVVDNDGTATGPQRSIEGWIVFVTNIHEEATEEDVQDKFGEYGEIKNVHLNLDRRTGFLKGYALVEFETQKEAAAAIEGLNGEELLGQKIAVTCVCAAPIKPLGVRVVLCSCMLRNAIRAVSRSAVAVQSVRRLSSTPILQAVRPLGPKCKLPDFEGTAVVDGDFKAISAKDYKGKWLIIFFYPLDFTFVCPTEIIAFGDRVEEFRKLGCEVVACSCDSHFSHLAWTQTPRKEGGLGDMKIPILSDFNKKIARNFGVLDEEAGVSFRGLFLIDPNGDVRHTTCNDLPVGRSVDEALRVLKAFQFVEKHGEVCPADWHDDSPTIKPGVKDSKEYFSKVNK</sequence>
<keyword evidence="8" id="KW-1015">Disulfide bond</keyword>
<dbReference type="EMBL" id="JOJR01000026">
    <property type="protein sequence ID" value="RCN50097.1"/>
    <property type="molecule type" value="Genomic_DNA"/>
</dbReference>
<dbReference type="Pfam" id="PF10417">
    <property type="entry name" value="1-cysPrx_C"/>
    <property type="match status" value="1"/>
</dbReference>
<comment type="similarity">
    <text evidence="1 13">Belongs to the RBM8A family.</text>
</comment>
<dbReference type="CDD" id="cd12324">
    <property type="entry name" value="RRM_RBM8"/>
    <property type="match status" value="1"/>
</dbReference>